<evidence type="ECO:0000256" key="1">
    <source>
        <dbReference type="SAM" id="MobiDB-lite"/>
    </source>
</evidence>
<comment type="caution">
    <text evidence="2">The sequence shown here is derived from an EMBL/GenBank/DDBJ whole genome shotgun (WGS) entry which is preliminary data.</text>
</comment>
<dbReference type="EMBL" id="LFZO01000060">
    <property type="protein sequence ID" value="KXT15341.1"/>
    <property type="molecule type" value="Genomic_DNA"/>
</dbReference>
<dbReference type="PANTHER" id="PTHR40470:SF1">
    <property type="entry name" value="PHYTANOYL-COA DIOXYGENASE FAMILY PROTEIN (AFU_ORTHOLOGUE AFUA_2G15850)"/>
    <property type="match status" value="1"/>
</dbReference>
<sequence length="130" mass="14358">MELSTLRRPVFDSGALTPMESGADPNEDDMPGQLAVKVCSGDIVFYNNNILPRGVYNSRTERMTLHGTMGMKGPNPARAREILQHGIGKWAAQRDFHALPADTAKLAEDMKQRLLEMGSRDDVGFSQQDP</sequence>
<proteinExistence type="predicted"/>
<evidence type="ECO:0000313" key="3">
    <source>
        <dbReference type="Proteomes" id="UP000073492"/>
    </source>
</evidence>
<protein>
    <submittedName>
        <fullName evidence="2">Uncharacterized protein</fullName>
    </submittedName>
</protein>
<dbReference type="Proteomes" id="UP000073492">
    <property type="component" value="Unassembled WGS sequence"/>
</dbReference>
<name>A0A139IKS1_9PEZI</name>
<gene>
    <name evidence="2" type="ORF">AC579_10445</name>
</gene>
<dbReference type="PANTHER" id="PTHR40470">
    <property type="entry name" value="PHYTANOYL-COA DIOXYGENASE FAMILY PROTEIN (AFU_ORTHOLOGUE AFUA_2G15850)"/>
    <property type="match status" value="1"/>
</dbReference>
<evidence type="ECO:0000313" key="2">
    <source>
        <dbReference type="EMBL" id="KXT15341.1"/>
    </source>
</evidence>
<dbReference type="STRING" id="113226.A0A139IKS1"/>
<organism evidence="2 3">
    <name type="scientific">Pseudocercospora musae</name>
    <dbReference type="NCBI Taxonomy" id="113226"/>
    <lineage>
        <taxon>Eukaryota</taxon>
        <taxon>Fungi</taxon>
        <taxon>Dikarya</taxon>
        <taxon>Ascomycota</taxon>
        <taxon>Pezizomycotina</taxon>
        <taxon>Dothideomycetes</taxon>
        <taxon>Dothideomycetidae</taxon>
        <taxon>Mycosphaerellales</taxon>
        <taxon>Mycosphaerellaceae</taxon>
        <taxon>Pseudocercospora</taxon>
    </lineage>
</organism>
<feature type="region of interest" description="Disordered" evidence="1">
    <location>
        <begin position="1"/>
        <end position="30"/>
    </location>
</feature>
<reference evidence="2 3" key="1">
    <citation type="submission" date="2015-07" db="EMBL/GenBank/DDBJ databases">
        <title>Comparative genomics of the Sigatoka disease complex on banana suggests a link between parallel evolutionary changes in Pseudocercospora fijiensis and Pseudocercospora eumusae and increased virulence on the banana host.</title>
        <authorList>
            <person name="Chang T.-C."/>
            <person name="Salvucci A."/>
            <person name="Crous P.W."/>
            <person name="Stergiopoulos I."/>
        </authorList>
    </citation>
    <scope>NUCLEOTIDE SEQUENCE [LARGE SCALE GENOMIC DNA]</scope>
    <source>
        <strain evidence="2 3">CBS 116634</strain>
    </source>
</reference>
<dbReference type="AlphaFoldDB" id="A0A139IKS1"/>
<keyword evidence="3" id="KW-1185">Reference proteome</keyword>
<dbReference type="OrthoDB" id="2106152at2759"/>
<accession>A0A139IKS1</accession>